<dbReference type="Gene3D" id="1.10.3210.10">
    <property type="entry name" value="Hypothetical protein af1432"/>
    <property type="match status" value="1"/>
</dbReference>
<dbReference type="PROSITE" id="PS50883">
    <property type="entry name" value="EAL"/>
    <property type="match status" value="1"/>
</dbReference>
<organism evidence="4 5">
    <name type="scientific">Vibrio mangrovi</name>
    <dbReference type="NCBI Taxonomy" id="474394"/>
    <lineage>
        <taxon>Bacteria</taxon>
        <taxon>Pseudomonadati</taxon>
        <taxon>Pseudomonadota</taxon>
        <taxon>Gammaproteobacteria</taxon>
        <taxon>Vibrionales</taxon>
        <taxon>Vibrionaceae</taxon>
        <taxon>Vibrio</taxon>
    </lineage>
</organism>
<reference evidence="3 6" key="2">
    <citation type="submission" date="2023-11" db="EMBL/GenBank/DDBJ databases">
        <title>Plant-associative lifestyle of Vibrio porteresiae and its evolutionary dynamics.</title>
        <authorList>
            <person name="Rameshkumar N."/>
            <person name="Kirti K."/>
        </authorList>
    </citation>
    <scope>NUCLEOTIDE SEQUENCE [LARGE SCALE GENOMIC DNA]</scope>
    <source>
        <strain evidence="3 6">MSSRF38</strain>
    </source>
</reference>
<dbReference type="Pfam" id="PF00563">
    <property type="entry name" value="EAL"/>
    <property type="match status" value="1"/>
</dbReference>
<dbReference type="OrthoDB" id="9804751at2"/>
<dbReference type="EMBL" id="FXXI01000001">
    <property type="protein sequence ID" value="SMR99496.1"/>
    <property type="molecule type" value="Genomic_DNA"/>
</dbReference>
<evidence type="ECO:0000313" key="3">
    <source>
        <dbReference type="EMBL" id="MDW6003712.1"/>
    </source>
</evidence>
<evidence type="ECO:0000313" key="4">
    <source>
        <dbReference type="EMBL" id="SMR99496.1"/>
    </source>
</evidence>
<gene>
    <name evidence="3" type="ORF">SBX37_12710</name>
    <name evidence="4" type="ORF">VIM7927_00722</name>
</gene>
<evidence type="ECO:0000259" key="1">
    <source>
        <dbReference type="PROSITE" id="PS50883"/>
    </source>
</evidence>
<dbReference type="PIRSF" id="PIRSF003180">
    <property type="entry name" value="DiGMPpdiest_YuxH"/>
    <property type="match status" value="1"/>
</dbReference>
<evidence type="ECO:0000313" key="6">
    <source>
        <dbReference type="Proteomes" id="UP001283366"/>
    </source>
</evidence>
<feature type="domain" description="HDOD" evidence="2">
    <location>
        <begin position="198"/>
        <end position="384"/>
    </location>
</feature>
<dbReference type="EMBL" id="JAWRCO010000001">
    <property type="protein sequence ID" value="MDW6003712.1"/>
    <property type="molecule type" value="Genomic_DNA"/>
</dbReference>
<dbReference type="InterPro" id="IPR001633">
    <property type="entry name" value="EAL_dom"/>
</dbReference>
<keyword evidence="6" id="KW-1185">Reference proteome</keyword>
<dbReference type="RefSeq" id="WP_087479520.1">
    <property type="nucleotide sequence ID" value="NZ_AP024883.1"/>
</dbReference>
<dbReference type="Gene3D" id="3.20.20.450">
    <property type="entry name" value="EAL domain"/>
    <property type="match status" value="1"/>
</dbReference>
<evidence type="ECO:0000313" key="5">
    <source>
        <dbReference type="Proteomes" id="UP000196125"/>
    </source>
</evidence>
<dbReference type="InterPro" id="IPR035919">
    <property type="entry name" value="EAL_sf"/>
</dbReference>
<dbReference type="PANTHER" id="PTHR33525:SF4">
    <property type="entry name" value="CYCLIC DI-GMP PHOSPHODIESTERASE CDGJ"/>
    <property type="match status" value="1"/>
</dbReference>
<dbReference type="SUPFAM" id="SSF141868">
    <property type="entry name" value="EAL domain-like"/>
    <property type="match status" value="1"/>
</dbReference>
<dbReference type="Proteomes" id="UP000196125">
    <property type="component" value="Unassembled WGS sequence"/>
</dbReference>
<dbReference type="PROSITE" id="PS51833">
    <property type="entry name" value="HDOD"/>
    <property type="match status" value="1"/>
</dbReference>
<evidence type="ECO:0000259" key="2">
    <source>
        <dbReference type="PROSITE" id="PS51833"/>
    </source>
</evidence>
<sequence>MQYSYIARQPILNQQKSLIGYELLFRDGPNNKFPDIEPNQATSRLVSDHFWSVHQRIASSLLSFVNFPYQSLINLVPTLLPKERIVIEILEDCPPTEELLAAVKHLVELGYKIALDDFVPNNAWKPFLPFVSYIKFDIQIVPIEKARQFISRLQGSPIQFIAEKVETHAEFEQALQANFSLFQGYFFSKPEIVTQKQLCPTRLTMLQLCEEISKEPVDYNAVEALISRDVSLSYKLLTLVNSSAHIFARIQSFKQAIIYLGEQKLRKFISLLAIASTNEEKPLYLFRLSLQTARFCEQIAPKAKLDLEPGSAFLTGIFCYLDSILDQPIDELLTSIPIDQNVKEALISGTGELGRLLTLSKAYERANWEQVNLITAELELRGSDTVFCYNEAIQWASELFEAYS</sequence>
<accession>A0A1Y6IPB5</accession>
<proteinExistence type="predicted"/>
<dbReference type="AlphaFoldDB" id="A0A1Y6IPB5"/>
<dbReference type="SUPFAM" id="SSF109604">
    <property type="entry name" value="HD-domain/PDEase-like"/>
    <property type="match status" value="1"/>
</dbReference>
<protein>
    <submittedName>
        <fullName evidence="4">EAL domain protein</fullName>
    </submittedName>
    <submittedName>
        <fullName evidence="3">HDOD domain-containing protein</fullName>
    </submittedName>
</protein>
<reference evidence="4 5" key="1">
    <citation type="submission" date="2017-05" db="EMBL/GenBank/DDBJ databases">
        <authorList>
            <person name="Song R."/>
            <person name="Chenine A.L."/>
            <person name="Ruprecht R.M."/>
        </authorList>
    </citation>
    <scope>NUCLEOTIDE SEQUENCE [LARGE SCALE GENOMIC DNA]</scope>
    <source>
        <strain evidence="4 5">CECT 7927</strain>
    </source>
</reference>
<feature type="domain" description="EAL" evidence="1">
    <location>
        <begin position="1"/>
        <end position="204"/>
    </location>
</feature>
<dbReference type="InterPro" id="IPR052340">
    <property type="entry name" value="RNase_Y/CdgJ"/>
</dbReference>
<dbReference type="Pfam" id="PF08668">
    <property type="entry name" value="HDOD"/>
    <property type="match status" value="1"/>
</dbReference>
<dbReference type="PANTHER" id="PTHR33525">
    <property type="match status" value="1"/>
</dbReference>
<name>A0A1Y6IPB5_9VIBR</name>
<dbReference type="Proteomes" id="UP001283366">
    <property type="component" value="Unassembled WGS sequence"/>
</dbReference>
<dbReference type="InterPro" id="IPR014408">
    <property type="entry name" value="dGMP_Pdiesterase_EAL/HD-GYP"/>
</dbReference>
<dbReference type="SMART" id="SM00052">
    <property type="entry name" value="EAL"/>
    <property type="match status" value="1"/>
</dbReference>
<dbReference type="InterPro" id="IPR013976">
    <property type="entry name" value="HDOD"/>
</dbReference>